<proteinExistence type="predicted"/>
<organism evidence="1 2">
    <name type="scientific">Phragmitibacter flavus</name>
    <dbReference type="NCBI Taxonomy" id="2576071"/>
    <lineage>
        <taxon>Bacteria</taxon>
        <taxon>Pseudomonadati</taxon>
        <taxon>Verrucomicrobiota</taxon>
        <taxon>Verrucomicrobiia</taxon>
        <taxon>Verrucomicrobiales</taxon>
        <taxon>Verrucomicrobiaceae</taxon>
        <taxon>Phragmitibacter</taxon>
    </lineage>
</organism>
<dbReference type="Proteomes" id="UP000306196">
    <property type="component" value="Unassembled WGS sequence"/>
</dbReference>
<comment type="caution">
    <text evidence="1">The sequence shown here is derived from an EMBL/GenBank/DDBJ whole genome shotgun (WGS) entry which is preliminary data.</text>
</comment>
<dbReference type="OrthoDB" id="278204at2"/>
<dbReference type="AlphaFoldDB" id="A0A5R8K8U4"/>
<evidence type="ECO:0000313" key="1">
    <source>
        <dbReference type="EMBL" id="TLD68710.1"/>
    </source>
</evidence>
<accession>A0A5R8K8U4</accession>
<dbReference type="RefSeq" id="WP_138088322.1">
    <property type="nucleotide sequence ID" value="NZ_VAUV01000020.1"/>
</dbReference>
<reference evidence="1 2" key="1">
    <citation type="submission" date="2019-05" db="EMBL/GenBank/DDBJ databases">
        <title>Verrucobacter flavum gen. nov., sp. nov. a new member of the family Verrucomicrobiaceae.</title>
        <authorList>
            <person name="Szuroczki S."/>
            <person name="Abbaszade G."/>
            <person name="Szabo A."/>
            <person name="Felfoldi T."/>
            <person name="Schumann P."/>
            <person name="Boka K."/>
            <person name="Keki Z."/>
            <person name="Toumi M."/>
            <person name="Toth E."/>
        </authorList>
    </citation>
    <scope>NUCLEOTIDE SEQUENCE [LARGE SCALE GENOMIC DNA]</scope>
    <source>
        <strain evidence="1 2">MG-N-17</strain>
    </source>
</reference>
<dbReference type="InterPro" id="IPR035093">
    <property type="entry name" value="RelE/ParE_toxin_dom_sf"/>
</dbReference>
<gene>
    <name evidence="1" type="ORF">FEM03_21245</name>
</gene>
<keyword evidence="2" id="KW-1185">Reference proteome</keyword>
<protein>
    <recommendedName>
        <fullName evidence="3">Type II toxin-antitoxin system RelE/ParE family toxin</fullName>
    </recommendedName>
</protein>
<evidence type="ECO:0000313" key="2">
    <source>
        <dbReference type="Proteomes" id="UP000306196"/>
    </source>
</evidence>
<sequence length="106" mass="12920">MTAWQIHPAARHELIEVLSYYLTIDPELAHAFDDHYRRYRTQICETPLLHNARRNQIRRVNLTPRFGEYYIAYMLWKHEVVILAIAHAKRRPGYWRQRISESKQIF</sequence>
<evidence type="ECO:0008006" key="3">
    <source>
        <dbReference type="Google" id="ProtNLM"/>
    </source>
</evidence>
<name>A0A5R8K8U4_9BACT</name>
<dbReference type="EMBL" id="VAUV01000020">
    <property type="protein sequence ID" value="TLD68710.1"/>
    <property type="molecule type" value="Genomic_DNA"/>
</dbReference>
<dbReference type="Gene3D" id="3.30.2310.20">
    <property type="entry name" value="RelE-like"/>
    <property type="match status" value="1"/>
</dbReference>